<evidence type="ECO:0000256" key="7">
    <source>
        <dbReference type="ARBA" id="ARBA00022833"/>
    </source>
</evidence>
<keyword evidence="4" id="KW-0479">Metal-binding</keyword>
<dbReference type="EC" id="2.3.2.27" evidence="2"/>
<evidence type="ECO:0000256" key="1">
    <source>
        <dbReference type="ARBA" id="ARBA00000900"/>
    </source>
</evidence>
<dbReference type="Pfam" id="PF13639">
    <property type="entry name" value="zf-RING_2"/>
    <property type="match status" value="1"/>
</dbReference>
<comment type="catalytic activity">
    <reaction evidence="1">
        <text>S-ubiquitinyl-[E2 ubiquitin-conjugating enzyme]-L-cysteine + [acceptor protein]-L-lysine = [E2 ubiquitin-conjugating enzyme]-L-cysteine + N(6)-ubiquitinyl-[acceptor protein]-L-lysine.</text>
        <dbReference type="EC" id="2.3.2.27"/>
    </reaction>
</comment>
<dbReference type="PROSITE" id="PS50089">
    <property type="entry name" value="ZF_RING_2"/>
    <property type="match status" value="1"/>
</dbReference>
<evidence type="ECO:0000256" key="8">
    <source>
        <dbReference type="PROSITE-ProRule" id="PRU00175"/>
    </source>
</evidence>
<dbReference type="GO" id="GO:0061630">
    <property type="term" value="F:ubiquitin protein ligase activity"/>
    <property type="evidence" value="ECO:0007669"/>
    <property type="project" value="UniProtKB-EC"/>
</dbReference>
<feature type="compositionally biased region" description="Basic and acidic residues" evidence="9">
    <location>
        <begin position="288"/>
        <end position="314"/>
    </location>
</feature>
<organism evidence="11 12">
    <name type="scientific">Zingiber officinale</name>
    <name type="common">Ginger</name>
    <name type="synonym">Amomum zingiber</name>
    <dbReference type="NCBI Taxonomy" id="94328"/>
    <lineage>
        <taxon>Eukaryota</taxon>
        <taxon>Viridiplantae</taxon>
        <taxon>Streptophyta</taxon>
        <taxon>Embryophyta</taxon>
        <taxon>Tracheophyta</taxon>
        <taxon>Spermatophyta</taxon>
        <taxon>Magnoliopsida</taxon>
        <taxon>Liliopsida</taxon>
        <taxon>Zingiberales</taxon>
        <taxon>Zingiberaceae</taxon>
        <taxon>Zingiber</taxon>
    </lineage>
</organism>
<accession>A0A8J5GDC2</accession>
<dbReference type="GO" id="GO:0008270">
    <property type="term" value="F:zinc ion binding"/>
    <property type="evidence" value="ECO:0007669"/>
    <property type="project" value="UniProtKB-KW"/>
</dbReference>
<name>A0A8J5GDC2_ZINOF</name>
<feature type="domain" description="RING-type" evidence="10">
    <location>
        <begin position="589"/>
        <end position="630"/>
    </location>
</feature>
<protein>
    <recommendedName>
        <fullName evidence="2">RING-type E3 ubiquitin transferase</fullName>
        <ecNumber evidence="2">2.3.2.27</ecNumber>
    </recommendedName>
</protein>
<dbReference type="EMBL" id="JACMSC010000010">
    <property type="protein sequence ID" value="KAG6503731.1"/>
    <property type="molecule type" value="Genomic_DNA"/>
</dbReference>
<keyword evidence="12" id="KW-1185">Reference proteome</keyword>
<proteinExistence type="predicted"/>
<evidence type="ECO:0000313" key="12">
    <source>
        <dbReference type="Proteomes" id="UP000734854"/>
    </source>
</evidence>
<dbReference type="SUPFAM" id="SSF57850">
    <property type="entry name" value="RING/U-box"/>
    <property type="match status" value="1"/>
</dbReference>
<evidence type="ECO:0000256" key="5">
    <source>
        <dbReference type="ARBA" id="ARBA00022771"/>
    </source>
</evidence>
<dbReference type="Proteomes" id="UP000734854">
    <property type="component" value="Unassembled WGS sequence"/>
</dbReference>
<feature type="compositionally biased region" description="Low complexity" evidence="9">
    <location>
        <begin position="378"/>
        <end position="389"/>
    </location>
</feature>
<feature type="region of interest" description="Disordered" evidence="9">
    <location>
        <begin position="210"/>
        <end position="324"/>
    </location>
</feature>
<feature type="region of interest" description="Disordered" evidence="9">
    <location>
        <begin position="359"/>
        <end position="389"/>
    </location>
</feature>
<gene>
    <name evidence="11" type="ORF">ZIOFF_036055</name>
</gene>
<evidence type="ECO:0000256" key="2">
    <source>
        <dbReference type="ARBA" id="ARBA00012483"/>
    </source>
</evidence>
<dbReference type="PANTHER" id="PTHR22937:SF214">
    <property type="entry name" value="RING-TYPE E3 UBIQUITIN TRANSFERASE"/>
    <property type="match status" value="1"/>
</dbReference>
<feature type="compositionally biased region" description="Low complexity" evidence="9">
    <location>
        <begin position="421"/>
        <end position="435"/>
    </location>
</feature>
<evidence type="ECO:0000259" key="10">
    <source>
        <dbReference type="PROSITE" id="PS50089"/>
    </source>
</evidence>
<dbReference type="InterPro" id="IPR001841">
    <property type="entry name" value="Znf_RING"/>
</dbReference>
<reference evidence="11 12" key="1">
    <citation type="submission" date="2020-08" db="EMBL/GenBank/DDBJ databases">
        <title>Plant Genome Project.</title>
        <authorList>
            <person name="Zhang R.-G."/>
        </authorList>
    </citation>
    <scope>NUCLEOTIDE SEQUENCE [LARGE SCALE GENOMIC DNA]</scope>
    <source>
        <tissue evidence="11">Rhizome</tissue>
    </source>
</reference>
<evidence type="ECO:0000256" key="3">
    <source>
        <dbReference type="ARBA" id="ARBA00022679"/>
    </source>
</evidence>
<comment type="caution">
    <text evidence="11">The sequence shown here is derived from an EMBL/GenBank/DDBJ whole genome shotgun (WGS) entry which is preliminary data.</text>
</comment>
<evidence type="ECO:0000256" key="6">
    <source>
        <dbReference type="ARBA" id="ARBA00022786"/>
    </source>
</evidence>
<feature type="region of interest" description="Disordered" evidence="9">
    <location>
        <begin position="407"/>
        <end position="445"/>
    </location>
</feature>
<sequence length="637" mass="71297">MRPSRVWPPDPTAQIVPLGRNREGVRFFDALPDRDRANPMASALGLLKPPLPSPPPSSTLPSCGAILLASPSKFREAKQVDWLVAMENFKSFVFFCSFALRVLFFTKDNWSSVSLSWLPLSSSSETKKFSLVEELKFAFHLFSSRCLCNTMEDSMGRKTASGIIISKGGCSITFREQKFHDRSIRYCNRLGCCASRYAVQSTQVGEDNKNFIRSSSSKSSSSVAFREPRLKQRLDEEDAAESSDRQADGNRRKYTDSDRRFGKKEKSKSVALRPTVKPAKVQRLSENASREVRSKLSSRASKEAARQPKSHFKDNSNTSGNNPMALTHIERDVSSRSEDYGLNDLRQADASDLSLSNFTSADFADGRGENDLRRRSLGSRSLSSRGKSIYSSVTATSSVSSSINCLPHNLASNQNPRRSRSQSTSTGVVSVRTRQASSGTPRTRPLGQVDEFNLLLDHRSSSRSSRDAMSRFDDFSEDNDGYPHLNRSIAEVLLELERIEHEGLTFEEQLSFLENRLFLDGLINDQYSDMRMDIDSMTYEELLALGEEMGTVSTALTEEAVSKCLNRSNYVPTSPISGFSRSNEGDTKCSICQEEWVAEDEIGSLVCEHFYHIQCIDQWLRLKNWCPICKASVTPTP</sequence>
<feature type="compositionally biased region" description="Basic and acidic residues" evidence="9">
    <location>
        <begin position="364"/>
        <end position="374"/>
    </location>
</feature>
<dbReference type="AlphaFoldDB" id="A0A8J5GDC2"/>
<evidence type="ECO:0000256" key="4">
    <source>
        <dbReference type="ARBA" id="ARBA00022723"/>
    </source>
</evidence>
<keyword evidence="3" id="KW-0808">Transferase</keyword>
<keyword evidence="6" id="KW-0833">Ubl conjugation pathway</keyword>
<evidence type="ECO:0000256" key="9">
    <source>
        <dbReference type="SAM" id="MobiDB-lite"/>
    </source>
</evidence>
<dbReference type="PANTHER" id="PTHR22937">
    <property type="entry name" value="E3 UBIQUITIN-PROTEIN LIGASE RNF165"/>
    <property type="match status" value="1"/>
</dbReference>
<dbReference type="InterPro" id="IPR013083">
    <property type="entry name" value="Znf_RING/FYVE/PHD"/>
</dbReference>
<feature type="compositionally biased region" description="Polar residues" evidence="9">
    <location>
        <begin position="315"/>
        <end position="324"/>
    </location>
</feature>
<dbReference type="SMART" id="SM00184">
    <property type="entry name" value="RING"/>
    <property type="match status" value="1"/>
</dbReference>
<keyword evidence="7" id="KW-0862">Zinc</keyword>
<feature type="compositionally biased region" description="Basic and acidic residues" evidence="9">
    <location>
        <begin position="242"/>
        <end position="260"/>
    </location>
</feature>
<dbReference type="InterPro" id="IPR045191">
    <property type="entry name" value="MBR1/2-like"/>
</dbReference>
<keyword evidence="5 8" id="KW-0863">Zinc-finger</keyword>
<dbReference type="Gene3D" id="3.30.40.10">
    <property type="entry name" value="Zinc/RING finger domain, C3HC4 (zinc finger)"/>
    <property type="match status" value="1"/>
</dbReference>
<evidence type="ECO:0000313" key="11">
    <source>
        <dbReference type="EMBL" id="KAG6503731.1"/>
    </source>
</evidence>